<dbReference type="Proteomes" id="UP000054018">
    <property type="component" value="Unassembled WGS sequence"/>
</dbReference>
<organism evidence="1 2">
    <name type="scientific">Pisolithus microcarpus 441</name>
    <dbReference type="NCBI Taxonomy" id="765257"/>
    <lineage>
        <taxon>Eukaryota</taxon>
        <taxon>Fungi</taxon>
        <taxon>Dikarya</taxon>
        <taxon>Basidiomycota</taxon>
        <taxon>Agaricomycotina</taxon>
        <taxon>Agaricomycetes</taxon>
        <taxon>Agaricomycetidae</taxon>
        <taxon>Boletales</taxon>
        <taxon>Sclerodermatineae</taxon>
        <taxon>Pisolithaceae</taxon>
        <taxon>Pisolithus</taxon>
    </lineage>
</organism>
<dbReference type="HOGENOM" id="CLU_035160_0_0_1"/>
<gene>
    <name evidence="1" type="ORF">PISMIDRAFT_89065</name>
</gene>
<dbReference type="AlphaFoldDB" id="A0A0D0AC90"/>
<reference evidence="2" key="2">
    <citation type="submission" date="2015-01" db="EMBL/GenBank/DDBJ databases">
        <title>Evolutionary Origins and Diversification of the Mycorrhizal Mutualists.</title>
        <authorList>
            <consortium name="DOE Joint Genome Institute"/>
            <consortium name="Mycorrhizal Genomics Consortium"/>
            <person name="Kohler A."/>
            <person name="Kuo A."/>
            <person name="Nagy L.G."/>
            <person name="Floudas D."/>
            <person name="Copeland A."/>
            <person name="Barry K.W."/>
            <person name="Cichocki N."/>
            <person name="Veneault-Fourrey C."/>
            <person name="LaButti K."/>
            <person name="Lindquist E.A."/>
            <person name="Lipzen A."/>
            <person name="Lundell T."/>
            <person name="Morin E."/>
            <person name="Murat C."/>
            <person name="Riley R."/>
            <person name="Ohm R."/>
            <person name="Sun H."/>
            <person name="Tunlid A."/>
            <person name="Henrissat B."/>
            <person name="Grigoriev I.V."/>
            <person name="Hibbett D.S."/>
            <person name="Martin F."/>
        </authorList>
    </citation>
    <scope>NUCLEOTIDE SEQUENCE [LARGE SCALE GENOMIC DNA]</scope>
    <source>
        <strain evidence="2">441</strain>
    </source>
</reference>
<proteinExistence type="predicted"/>
<protein>
    <submittedName>
        <fullName evidence="1">Unplaced genomic scaffold scaffold_5, whole genome shotgun sequence</fullName>
    </submittedName>
</protein>
<reference evidence="1 2" key="1">
    <citation type="submission" date="2014-04" db="EMBL/GenBank/DDBJ databases">
        <authorList>
            <consortium name="DOE Joint Genome Institute"/>
            <person name="Kuo A."/>
            <person name="Kohler A."/>
            <person name="Costa M.D."/>
            <person name="Nagy L.G."/>
            <person name="Floudas D."/>
            <person name="Copeland A."/>
            <person name="Barry K.W."/>
            <person name="Cichocki N."/>
            <person name="Veneault-Fourrey C."/>
            <person name="LaButti K."/>
            <person name="Lindquist E.A."/>
            <person name="Lipzen A."/>
            <person name="Lundell T."/>
            <person name="Morin E."/>
            <person name="Murat C."/>
            <person name="Sun H."/>
            <person name="Tunlid A."/>
            <person name="Henrissat B."/>
            <person name="Grigoriev I.V."/>
            <person name="Hibbett D.S."/>
            <person name="Martin F."/>
            <person name="Nordberg H.P."/>
            <person name="Cantor M.N."/>
            <person name="Hua S.X."/>
        </authorList>
    </citation>
    <scope>NUCLEOTIDE SEQUENCE [LARGE SCALE GENOMIC DNA]</scope>
    <source>
        <strain evidence="1 2">441</strain>
    </source>
</reference>
<dbReference type="STRING" id="765257.A0A0D0AC90"/>
<keyword evidence="2" id="KW-1185">Reference proteome</keyword>
<evidence type="ECO:0000313" key="1">
    <source>
        <dbReference type="EMBL" id="KIK29663.1"/>
    </source>
</evidence>
<accession>A0A0D0AC90</accession>
<sequence>DRPCGTKYSLKEIQQMVKDDERLQNLSQEEMDQYVSTLEEHHNTKTHGVRANNVSRFNMYALHSPDCHHHKLNGLRNHTGIYATLLVTHGHINDSIQSTWTTTDNSAEFWEDVFGHQIADIARQYEQWACTQNQSNKSPKPSHLASVRQYTEATSYLIPTTEKITHKKNIVMNYHNYETAIVETYGVRLVGWPEGVKFANPSVIGTVVEARKLCDALRSGSCFWKRLSKNELDLFVTELNSHRVASDTV</sequence>
<dbReference type="OrthoDB" id="3223825at2759"/>
<feature type="non-terminal residue" evidence="1">
    <location>
        <position position="1"/>
    </location>
</feature>
<dbReference type="EMBL" id="KN833689">
    <property type="protein sequence ID" value="KIK29663.1"/>
    <property type="molecule type" value="Genomic_DNA"/>
</dbReference>
<name>A0A0D0AC90_9AGAM</name>
<evidence type="ECO:0000313" key="2">
    <source>
        <dbReference type="Proteomes" id="UP000054018"/>
    </source>
</evidence>